<accession>A0A975DKG1</accession>
<keyword evidence="4" id="KW-1185">Reference proteome</keyword>
<dbReference type="InterPro" id="IPR033932">
    <property type="entry name" value="YtcJ-like"/>
</dbReference>
<dbReference type="InterPro" id="IPR032466">
    <property type="entry name" value="Metal_Hydrolase"/>
</dbReference>
<gene>
    <name evidence="3" type="ORF">J5O05_04845</name>
</gene>
<reference evidence="3" key="1">
    <citation type="submission" date="2021-03" db="EMBL/GenBank/DDBJ databases">
        <title>Complete Genome of Pseudoalteromonas xiamenensis STKMTI.2, a new potential marine bacterium producing anti-Vibrio compounds.</title>
        <authorList>
            <person name="Handayani D.P."/>
            <person name="Isnansetyo A."/>
            <person name="Istiqomah I."/>
            <person name="Jumina J."/>
        </authorList>
    </citation>
    <scope>NUCLEOTIDE SEQUENCE</scope>
    <source>
        <strain evidence="3">STKMTI.2</strain>
    </source>
</reference>
<dbReference type="CDD" id="cd01300">
    <property type="entry name" value="YtcJ_like"/>
    <property type="match status" value="1"/>
</dbReference>
<dbReference type="PANTHER" id="PTHR22642">
    <property type="entry name" value="IMIDAZOLONEPROPIONASE"/>
    <property type="match status" value="1"/>
</dbReference>
<dbReference type="SUPFAM" id="SSF51338">
    <property type="entry name" value="Composite domain of metallo-dependent hydrolases"/>
    <property type="match status" value="1"/>
</dbReference>
<feature type="domain" description="Amidohydrolase 3" evidence="2">
    <location>
        <begin position="78"/>
        <end position="555"/>
    </location>
</feature>
<protein>
    <submittedName>
        <fullName evidence="3">Amidohydrolase</fullName>
    </submittedName>
</protein>
<dbReference type="InterPro" id="IPR011059">
    <property type="entry name" value="Metal-dep_hydrolase_composite"/>
</dbReference>
<dbReference type="Proteomes" id="UP000664904">
    <property type="component" value="Chromosome"/>
</dbReference>
<dbReference type="AlphaFoldDB" id="A0A975DKG1"/>
<name>A0A975DKG1_9GAMM</name>
<evidence type="ECO:0000313" key="4">
    <source>
        <dbReference type="Proteomes" id="UP000664904"/>
    </source>
</evidence>
<dbReference type="EMBL" id="CP072133">
    <property type="protein sequence ID" value="QTH72847.1"/>
    <property type="molecule type" value="Genomic_DNA"/>
</dbReference>
<dbReference type="GO" id="GO:0016810">
    <property type="term" value="F:hydrolase activity, acting on carbon-nitrogen (but not peptide) bonds"/>
    <property type="evidence" value="ECO:0007669"/>
    <property type="project" value="InterPro"/>
</dbReference>
<dbReference type="SUPFAM" id="SSF51556">
    <property type="entry name" value="Metallo-dependent hydrolases"/>
    <property type="match status" value="1"/>
</dbReference>
<dbReference type="Gene3D" id="3.20.20.140">
    <property type="entry name" value="Metal-dependent hydrolases"/>
    <property type="match status" value="1"/>
</dbReference>
<proteinExistence type="predicted"/>
<dbReference type="Gene3D" id="3.10.310.70">
    <property type="match status" value="1"/>
</dbReference>
<feature type="chain" id="PRO_5037570841" evidence="1">
    <location>
        <begin position="18"/>
        <end position="557"/>
    </location>
</feature>
<evidence type="ECO:0000313" key="3">
    <source>
        <dbReference type="EMBL" id="QTH72847.1"/>
    </source>
</evidence>
<evidence type="ECO:0000259" key="2">
    <source>
        <dbReference type="Pfam" id="PF07969"/>
    </source>
</evidence>
<dbReference type="Gene3D" id="2.30.40.10">
    <property type="entry name" value="Urease, subunit C, domain 1"/>
    <property type="match status" value="1"/>
</dbReference>
<dbReference type="InterPro" id="IPR013108">
    <property type="entry name" value="Amidohydro_3"/>
</dbReference>
<dbReference type="Pfam" id="PF07969">
    <property type="entry name" value="Amidohydro_3"/>
    <property type="match status" value="1"/>
</dbReference>
<dbReference type="PANTHER" id="PTHR22642:SF2">
    <property type="entry name" value="PROTEIN LONG AFTER FAR-RED 3"/>
    <property type="match status" value="1"/>
</dbReference>
<keyword evidence="1" id="KW-0732">Signal</keyword>
<organism evidence="3 4">
    <name type="scientific">Pseudoalteromonas xiamenensis</name>
    <dbReference type="NCBI Taxonomy" id="882626"/>
    <lineage>
        <taxon>Bacteria</taxon>
        <taxon>Pseudomonadati</taxon>
        <taxon>Pseudomonadota</taxon>
        <taxon>Gammaproteobacteria</taxon>
        <taxon>Alteromonadales</taxon>
        <taxon>Pseudoalteromonadaceae</taxon>
        <taxon>Pseudoalteromonas</taxon>
    </lineage>
</organism>
<evidence type="ECO:0000256" key="1">
    <source>
        <dbReference type="SAM" id="SignalP"/>
    </source>
</evidence>
<dbReference type="KEGG" id="pxi:J5O05_04845"/>
<feature type="signal peptide" evidence="1">
    <location>
        <begin position="1"/>
        <end position="17"/>
    </location>
</feature>
<sequence length="557" mass="61223">MMMTTAFALTCTLVACGGNTNSLSEAALYADNVFDNASIYTVNETQPWAEAMATKEGKIIFVGSSEEASKLIGPKTVVHDLNGKMMMPGIHDVHIHPLESASDATHFTLPEYASIAEYQDIVADALAKNPSAPWLIGYGHNIDGLLAFSQSPRVILDEVSTERPIIIMEQTSHSMWVNSKALVLANLNQASIDPIGGVLGRTQTGHLDGVLYDNAGNLVMDIAMQAIGSEGERNYQGFVDYTQPELLKHGVTSISDARVYWQRGQLDTWQQLASDGALNLRVSLGLWAYPDANDERQIEELKKLYNTNFSPMLKVDQIKVYMDGILVNTTAAMKAPYQESWLGLPEDKGLNYFTQARLEKYLEALEPVGFDFNIHGIGDRGIHEALNAIENVTSGNARHRITHVEVVDPLDYKRFKQLGVIADAQVAGDFTKPAHWSEMEPLLGTERADHLVPIASLADNGATLTLSSDWNVSSLNPFVGIANALSRAPESISLEEAIKAYTLSGAYAMRQERKVGSLEIGKEADFIILDKNLFELTPSQIKRVTVLSTYVKGERQY</sequence>